<evidence type="ECO:0000256" key="1">
    <source>
        <dbReference type="ARBA" id="ARBA00004586"/>
    </source>
</evidence>
<evidence type="ECO:0000256" key="6">
    <source>
        <dbReference type="ARBA" id="ARBA00023055"/>
    </source>
</evidence>
<dbReference type="GO" id="GO:0008289">
    <property type="term" value="F:lipid binding"/>
    <property type="evidence" value="ECO:0007669"/>
    <property type="project" value="UniProtKB-KW"/>
</dbReference>
<evidence type="ECO:0000256" key="4">
    <source>
        <dbReference type="ARBA" id="ARBA00022824"/>
    </source>
</evidence>
<dbReference type="InterPro" id="IPR031468">
    <property type="entry name" value="SMP_LBD"/>
</dbReference>
<dbReference type="WBParaSite" id="ACRNAN_scaffold5310.g15354.t1">
    <property type="protein sequence ID" value="ACRNAN_scaffold5310.g15354.t1"/>
    <property type="gene ID" value="ACRNAN_scaffold5310.g15354"/>
</dbReference>
<proteinExistence type="predicted"/>
<evidence type="ECO:0000256" key="8">
    <source>
        <dbReference type="ARBA" id="ARBA00023136"/>
    </source>
</evidence>
<dbReference type="GO" id="GO:0006869">
    <property type="term" value="P:lipid transport"/>
    <property type="evidence" value="ECO:0007669"/>
    <property type="project" value="UniProtKB-KW"/>
</dbReference>
<sequence>MNRNEEIHFDQVLTDSFENFRKFYREFFNDPLQVALIGAALLICSYMILPGVITGILLGFYVAVNIQYLVKSDAARTEYEICPNIHAEKIEKVVREDDIIVKKDGESLTTTDIQESMAQIVPPIYKGWINILNERYDPMKFNVDHVQTVLMRIEGNLLFLGTPEHALRKHAYHDDPTFTNPEPNIIRETYYDLTDAKVVLRPKNIARRRWFSRKYPFCLKLARAYNSVFDDIQEVHTQTASEDEFDETYEEEIDDARVLTPVTTTIEAEGVEVDQDPVISSEAVHGVAELAVEPSNDGYETDEEEEASLKYEDEHVNLEVKKRNRRKRKSRVGKYRNLFLFGRSAREKERWFHRLREICSKYATTEPNTISEEVYSEIVCPSSDTLNGNPVDALTSDYILYMMQNALYERHIGDTLGKPFDLPNGVDKFGIVNMNLGSKPWQQDPHFHSSTELISVINLLASRFLFDVTRDDNWYKTFEKLIQRKISTIHLPSFLETLTLIHLDIGTIAPKLTNIYEPIIDEWGIWVDFDVKYEGSVKLVIETHADMNKLGMHQEEKLNAEENRPVPNHIKPRHYWDEEVPESLETSPDEDFGSSTQNEDHGPRHKKFTKKLMTAVKKIAHSKVVQDIKDLAPMKKVSEKVAEEPVCLNVEIKEIEGRMVLHLPPPPSDRLWWGFRTSPKIKAEGVPQLGSINIPALSDTIVKLIYSRLDHLLVWPNMLDVSMVTMEGNKFFKQPLNQ</sequence>
<dbReference type="Proteomes" id="UP000887540">
    <property type="component" value="Unplaced"/>
</dbReference>
<evidence type="ECO:0000256" key="2">
    <source>
        <dbReference type="ARBA" id="ARBA00022448"/>
    </source>
</evidence>
<reference evidence="13" key="1">
    <citation type="submission" date="2022-11" db="UniProtKB">
        <authorList>
            <consortium name="WormBaseParasite"/>
        </authorList>
    </citation>
    <scope>IDENTIFICATION</scope>
</reference>
<evidence type="ECO:0000256" key="3">
    <source>
        <dbReference type="ARBA" id="ARBA00022692"/>
    </source>
</evidence>
<keyword evidence="4" id="KW-0256">Endoplasmic reticulum</keyword>
<evidence type="ECO:0000256" key="5">
    <source>
        <dbReference type="ARBA" id="ARBA00022989"/>
    </source>
</evidence>
<protein>
    <submittedName>
        <fullName evidence="13">SMP-LTD domain-containing protein</fullName>
    </submittedName>
</protein>
<evidence type="ECO:0000313" key="13">
    <source>
        <dbReference type="WBParaSite" id="ACRNAN_scaffold5310.g15354.t1"/>
    </source>
</evidence>
<evidence type="ECO:0000256" key="10">
    <source>
        <dbReference type="SAM" id="Phobius"/>
    </source>
</evidence>
<dbReference type="PANTHER" id="PTHR13466">
    <property type="entry name" value="TEX2 PROTEIN-RELATED"/>
    <property type="match status" value="1"/>
</dbReference>
<dbReference type="PANTHER" id="PTHR13466:SF0">
    <property type="entry name" value="SMP-LTD DOMAIN-CONTAINING PROTEIN"/>
    <property type="match status" value="1"/>
</dbReference>
<dbReference type="GO" id="GO:0005789">
    <property type="term" value="C:endoplasmic reticulum membrane"/>
    <property type="evidence" value="ECO:0007669"/>
    <property type="project" value="UniProtKB-SubCell"/>
</dbReference>
<keyword evidence="3 10" id="KW-0812">Transmembrane</keyword>
<keyword evidence="2" id="KW-0813">Transport</keyword>
<name>A0A914E3I6_9BILA</name>
<dbReference type="AlphaFoldDB" id="A0A914E3I6"/>
<keyword evidence="5 10" id="KW-1133">Transmembrane helix</keyword>
<keyword evidence="7" id="KW-0446">Lipid-binding</keyword>
<evidence type="ECO:0000256" key="7">
    <source>
        <dbReference type="ARBA" id="ARBA00023121"/>
    </source>
</evidence>
<evidence type="ECO:0000256" key="9">
    <source>
        <dbReference type="SAM" id="MobiDB-lite"/>
    </source>
</evidence>
<feature type="transmembrane region" description="Helical" evidence="10">
    <location>
        <begin position="34"/>
        <end position="62"/>
    </location>
</feature>
<dbReference type="PROSITE" id="PS51847">
    <property type="entry name" value="SMP"/>
    <property type="match status" value="1"/>
</dbReference>
<feature type="compositionally biased region" description="Acidic residues" evidence="9">
    <location>
        <begin position="580"/>
        <end position="592"/>
    </location>
</feature>
<keyword evidence="12" id="KW-1185">Reference proteome</keyword>
<dbReference type="CDD" id="cd21675">
    <property type="entry name" value="SMP_TEX2"/>
    <property type="match status" value="1"/>
</dbReference>
<evidence type="ECO:0000313" key="12">
    <source>
        <dbReference type="Proteomes" id="UP000887540"/>
    </source>
</evidence>
<accession>A0A914E3I6</accession>
<evidence type="ECO:0000259" key="11">
    <source>
        <dbReference type="PROSITE" id="PS51847"/>
    </source>
</evidence>
<feature type="domain" description="SMP-LTD" evidence="11">
    <location>
        <begin position="450"/>
        <end position="724"/>
    </location>
</feature>
<feature type="region of interest" description="Disordered" evidence="9">
    <location>
        <begin position="580"/>
        <end position="605"/>
    </location>
</feature>
<keyword evidence="8 10" id="KW-0472">Membrane</keyword>
<organism evidence="12 13">
    <name type="scientific">Acrobeloides nanus</name>
    <dbReference type="NCBI Taxonomy" id="290746"/>
    <lineage>
        <taxon>Eukaryota</taxon>
        <taxon>Metazoa</taxon>
        <taxon>Ecdysozoa</taxon>
        <taxon>Nematoda</taxon>
        <taxon>Chromadorea</taxon>
        <taxon>Rhabditida</taxon>
        <taxon>Tylenchina</taxon>
        <taxon>Cephalobomorpha</taxon>
        <taxon>Cephaloboidea</taxon>
        <taxon>Cephalobidae</taxon>
        <taxon>Acrobeloides</taxon>
    </lineage>
</organism>
<keyword evidence="6" id="KW-0445">Lipid transport</keyword>
<comment type="subcellular location">
    <subcellularLocation>
        <location evidence="1">Endoplasmic reticulum membrane</location>
    </subcellularLocation>
</comment>